<dbReference type="RefSeq" id="WP_128777232.1">
    <property type="nucleotide sequence ID" value="NZ_RYFI01000007.1"/>
</dbReference>
<keyword evidence="3" id="KW-1185">Reference proteome</keyword>
<dbReference type="Proteomes" id="UP000289708">
    <property type="component" value="Unassembled WGS sequence"/>
</dbReference>
<dbReference type="EMBL" id="RYFI01000007">
    <property type="protein sequence ID" value="RXF73787.1"/>
    <property type="molecule type" value="Genomic_DNA"/>
</dbReference>
<dbReference type="OrthoDB" id="8441834at2"/>
<proteinExistence type="predicted"/>
<evidence type="ECO:0000313" key="3">
    <source>
        <dbReference type="Proteomes" id="UP000289708"/>
    </source>
</evidence>
<dbReference type="AlphaFoldDB" id="A0A4Q0MJA4"/>
<feature type="region of interest" description="Disordered" evidence="1">
    <location>
        <begin position="226"/>
        <end position="246"/>
    </location>
</feature>
<evidence type="ECO:0000313" key="2">
    <source>
        <dbReference type="EMBL" id="RXF73787.1"/>
    </source>
</evidence>
<comment type="caution">
    <text evidence="2">The sequence shown here is derived from an EMBL/GenBank/DDBJ whole genome shotgun (WGS) entry which is preliminary data.</text>
</comment>
<reference evidence="2 3" key="1">
    <citation type="submission" date="2018-12" db="EMBL/GenBank/DDBJ databases">
        <title>bacterium Hansschlegelia zhihuaiae S113.</title>
        <authorList>
            <person name="He J."/>
        </authorList>
    </citation>
    <scope>NUCLEOTIDE SEQUENCE [LARGE SCALE GENOMIC DNA]</scope>
    <source>
        <strain evidence="2 3">S 113</strain>
    </source>
</reference>
<organism evidence="2 3">
    <name type="scientific">Hansschlegelia zhihuaiae</name>
    <dbReference type="NCBI Taxonomy" id="405005"/>
    <lineage>
        <taxon>Bacteria</taxon>
        <taxon>Pseudomonadati</taxon>
        <taxon>Pseudomonadota</taxon>
        <taxon>Alphaproteobacteria</taxon>
        <taxon>Hyphomicrobiales</taxon>
        <taxon>Methylopilaceae</taxon>
        <taxon>Hansschlegelia</taxon>
    </lineage>
</organism>
<name>A0A4Q0MJA4_9HYPH</name>
<accession>A0A4Q0MJA4</accession>
<gene>
    <name evidence="2" type="ORF">EK403_09390</name>
</gene>
<protein>
    <submittedName>
        <fullName evidence="2">Uncharacterized protein</fullName>
    </submittedName>
</protein>
<sequence length="246" mass="26389">MTLVETAGRPADGGQAIRIAEEARLALAHERAGRFREAWRQWERLRDLNPARSDWNAPLAASYLRYAFSWTSDCGEGALAEVEAALLRGMSILTIDLAHGVDDVARLMLIARACEQRCILRAFGEGWTSAARDDLDAGKAALVTGDERQILAAGVAATAAFDLVALCAPSLAPLAGELAQSCLRLAVTLQAAGADQQARELELRAETVLLGPGRHERRPTLVAIEGDANTTPARRPSLRLVTSRTA</sequence>
<evidence type="ECO:0000256" key="1">
    <source>
        <dbReference type="SAM" id="MobiDB-lite"/>
    </source>
</evidence>